<keyword evidence="1" id="KW-0472">Membrane</keyword>
<dbReference type="EMBL" id="UOFS01000047">
    <property type="protein sequence ID" value="VAX01097.1"/>
    <property type="molecule type" value="Genomic_DNA"/>
</dbReference>
<organism evidence="2">
    <name type="scientific">hydrothermal vent metagenome</name>
    <dbReference type="NCBI Taxonomy" id="652676"/>
    <lineage>
        <taxon>unclassified sequences</taxon>
        <taxon>metagenomes</taxon>
        <taxon>ecological metagenomes</taxon>
    </lineage>
</organism>
<gene>
    <name evidence="2" type="ORF">MNBD_GAMMA22-2544</name>
</gene>
<accession>A0A3B1B7T4</accession>
<feature type="transmembrane region" description="Helical" evidence="1">
    <location>
        <begin position="285"/>
        <end position="305"/>
    </location>
</feature>
<keyword evidence="1" id="KW-0812">Transmembrane</keyword>
<feature type="transmembrane region" description="Helical" evidence="1">
    <location>
        <begin position="32"/>
        <end position="53"/>
    </location>
</feature>
<feature type="transmembrane region" description="Helical" evidence="1">
    <location>
        <begin position="347"/>
        <end position="377"/>
    </location>
</feature>
<dbReference type="AlphaFoldDB" id="A0A3B1B7T4"/>
<dbReference type="PANTHER" id="PTHR36840">
    <property type="entry name" value="BLL5714 PROTEIN"/>
    <property type="match status" value="1"/>
</dbReference>
<proteinExistence type="predicted"/>
<feature type="transmembrane region" description="Helical" evidence="1">
    <location>
        <begin position="152"/>
        <end position="171"/>
    </location>
</feature>
<sequence length="395" mass="44669">MNSNNLSKSVLINPLVPRNINEPHRTATALELFYDLIYVIAIASLATEFHHALSGWNHVASSIAMYIFVFFTIWWPWNSYTWFASGYDTDDAYFRLSSFAQMIGAIIIAVGVKPAFADSNFLIMMIGYIVMRVPYILMWVKVAYDDIGSRPVAIRYALGVFLVQIAWSLSILFFANMYLFVALIFFELLVPYVAEHSIDKGQNTKYHLNHIEERLGLLTIIVLGESMLAVVYTFNKVVENFSTDMLILAISAALILFSIWWIYFDETVEKELASEKKSFIWGYSHYLVYGFAAAVGVLISVNADVLANSAEINADTAIIGLALVLAGYLISVWICHDYLLEKKGFQLFELLILAVLVISIAYFTHSVLLISIALVALNVTRLVRKHNQHKSQHET</sequence>
<protein>
    <submittedName>
        <fullName evidence="2">Uncharacterized protein</fullName>
    </submittedName>
</protein>
<feature type="transmembrane region" description="Helical" evidence="1">
    <location>
        <begin position="122"/>
        <end position="140"/>
    </location>
</feature>
<keyword evidence="1" id="KW-1133">Transmembrane helix</keyword>
<dbReference type="PANTHER" id="PTHR36840:SF1">
    <property type="entry name" value="BLL5714 PROTEIN"/>
    <property type="match status" value="1"/>
</dbReference>
<feature type="transmembrane region" description="Helical" evidence="1">
    <location>
        <begin position="246"/>
        <end position="264"/>
    </location>
</feature>
<evidence type="ECO:0000313" key="2">
    <source>
        <dbReference type="EMBL" id="VAX01097.1"/>
    </source>
</evidence>
<name>A0A3B1B7T4_9ZZZZ</name>
<feature type="transmembrane region" description="Helical" evidence="1">
    <location>
        <begin position="59"/>
        <end position="77"/>
    </location>
</feature>
<feature type="transmembrane region" description="Helical" evidence="1">
    <location>
        <begin position="317"/>
        <end position="335"/>
    </location>
</feature>
<dbReference type="InterPro" id="IPR010640">
    <property type="entry name" value="Low_temperature_requirement_A"/>
</dbReference>
<reference evidence="2" key="1">
    <citation type="submission" date="2018-06" db="EMBL/GenBank/DDBJ databases">
        <authorList>
            <person name="Zhirakovskaya E."/>
        </authorList>
    </citation>
    <scope>NUCLEOTIDE SEQUENCE</scope>
</reference>
<feature type="transmembrane region" description="Helical" evidence="1">
    <location>
        <begin position="215"/>
        <end position="234"/>
    </location>
</feature>
<feature type="transmembrane region" description="Helical" evidence="1">
    <location>
        <begin position="98"/>
        <end position="116"/>
    </location>
</feature>
<dbReference type="Pfam" id="PF06772">
    <property type="entry name" value="LtrA"/>
    <property type="match status" value="1"/>
</dbReference>
<evidence type="ECO:0000256" key="1">
    <source>
        <dbReference type="SAM" id="Phobius"/>
    </source>
</evidence>